<name>A0A2T1LSK3_9CHRO</name>
<keyword evidence="4" id="KW-0874">Quinone</keyword>
<organism evidence="12 13">
    <name type="scientific">Aphanothece hegewaldii CCALA 016</name>
    <dbReference type="NCBI Taxonomy" id="2107694"/>
    <lineage>
        <taxon>Bacteria</taxon>
        <taxon>Bacillati</taxon>
        <taxon>Cyanobacteriota</taxon>
        <taxon>Cyanophyceae</taxon>
        <taxon>Oscillatoriophycideae</taxon>
        <taxon>Chroococcales</taxon>
        <taxon>Aphanothecaceae</taxon>
        <taxon>Aphanothece</taxon>
    </lineage>
</organism>
<keyword evidence="13" id="KW-1185">Reference proteome</keyword>
<evidence type="ECO:0000256" key="8">
    <source>
        <dbReference type="ARBA" id="ARBA00023157"/>
    </source>
</evidence>
<evidence type="ECO:0000256" key="10">
    <source>
        <dbReference type="SAM" id="Phobius"/>
    </source>
</evidence>
<dbReference type="OrthoDB" id="185994at2"/>
<sequence length="268" mass="30155">MKLKETASQIQHTWTLVKPSILKHDRTTQAQKFDYFSMIVFAVAPLFFNTLEQKKLHSNLNKWTRLFLFMGSTAMMVFSGYLMYLLFAVIKAACLYCIVSALLSTSLFILSIIGHDWEEVGQLWFIGIIVGIIVLVGTLGMYAPINNPRAEKTPGGYDITTVSGTAEIALAQHLKQVGAKMYGAFWCPHCHDQKQLFGKEAVAQINYIECDPRGKDPKPELCQAAKIQGFPSWEIKGKFYQGTQSLEQLANLSAYQGQRNFQNNLSPK</sequence>
<accession>A0A2T1LSK3</accession>
<dbReference type="SMART" id="SM00756">
    <property type="entry name" value="VKc"/>
    <property type="match status" value="1"/>
</dbReference>
<keyword evidence="9" id="KW-0676">Redox-active center</keyword>
<keyword evidence="8" id="KW-1015">Disulfide bond</keyword>
<dbReference type="PANTHER" id="PTHR34573:SF1">
    <property type="entry name" value="VITAMIN K EPOXIDE REDUCTASE DOMAIN-CONTAINING PROTEIN"/>
    <property type="match status" value="1"/>
</dbReference>
<evidence type="ECO:0000256" key="1">
    <source>
        <dbReference type="ARBA" id="ARBA00004141"/>
    </source>
</evidence>
<protein>
    <recommendedName>
        <fullName evidence="11">Vitamin K epoxide reductase domain-containing protein</fullName>
    </recommendedName>
</protein>
<feature type="transmembrane region" description="Helical" evidence="10">
    <location>
        <begin position="121"/>
        <end position="143"/>
    </location>
</feature>
<evidence type="ECO:0000256" key="6">
    <source>
        <dbReference type="ARBA" id="ARBA00023002"/>
    </source>
</evidence>
<dbReference type="GO" id="GO:0016491">
    <property type="term" value="F:oxidoreductase activity"/>
    <property type="evidence" value="ECO:0007669"/>
    <property type="project" value="UniProtKB-KW"/>
</dbReference>
<evidence type="ECO:0000256" key="9">
    <source>
        <dbReference type="ARBA" id="ARBA00023284"/>
    </source>
</evidence>
<feature type="transmembrane region" description="Helical" evidence="10">
    <location>
        <begin position="93"/>
        <end position="115"/>
    </location>
</feature>
<feature type="transmembrane region" description="Helical" evidence="10">
    <location>
        <begin position="63"/>
        <end position="86"/>
    </location>
</feature>
<dbReference type="Pfam" id="PF07884">
    <property type="entry name" value="VKOR"/>
    <property type="match status" value="1"/>
</dbReference>
<evidence type="ECO:0000256" key="4">
    <source>
        <dbReference type="ARBA" id="ARBA00022719"/>
    </source>
</evidence>
<feature type="transmembrane region" description="Helical" evidence="10">
    <location>
        <begin position="33"/>
        <end position="51"/>
    </location>
</feature>
<dbReference type="CDD" id="cd12916">
    <property type="entry name" value="VKOR_1"/>
    <property type="match status" value="1"/>
</dbReference>
<dbReference type="GO" id="GO:0016020">
    <property type="term" value="C:membrane"/>
    <property type="evidence" value="ECO:0007669"/>
    <property type="project" value="UniProtKB-SubCell"/>
</dbReference>
<reference evidence="12 13" key="2">
    <citation type="submission" date="2018-03" db="EMBL/GenBank/DDBJ databases">
        <authorList>
            <person name="Keele B.F."/>
        </authorList>
    </citation>
    <scope>NUCLEOTIDE SEQUENCE [LARGE SCALE GENOMIC DNA]</scope>
    <source>
        <strain evidence="12 13">CCALA 016</strain>
    </source>
</reference>
<dbReference type="GO" id="GO:0048038">
    <property type="term" value="F:quinone binding"/>
    <property type="evidence" value="ECO:0007669"/>
    <property type="project" value="UniProtKB-KW"/>
</dbReference>
<dbReference type="InterPro" id="IPR036249">
    <property type="entry name" value="Thioredoxin-like_sf"/>
</dbReference>
<comment type="subcellular location">
    <subcellularLocation>
        <location evidence="1">Membrane</location>
        <topology evidence="1">Multi-pass membrane protein</topology>
    </subcellularLocation>
</comment>
<dbReference type="Proteomes" id="UP000239001">
    <property type="component" value="Unassembled WGS sequence"/>
</dbReference>
<gene>
    <name evidence="12" type="ORF">C7H19_21025</name>
</gene>
<evidence type="ECO:0000256" key="7">
    <source>
        <dbReference type="ARBA" id="ARBA00023136"/>
    </source>
</evidence>
<dbReference type="Gene3D" id="1.20.1440.130">
    <property type="entry name" value="VKOR domain"/>
    <property type="match status" value="1"/>
</dbReference>
<dbReference type="PANTHER" id="PTHR34573">
    <property type="entry name" value="VKC DOMAIN-CONTAINING PROTEIN"/>
    <property type="match status" value="1"/>
</dbReference>
<keyword evidence="7 10" id="KW-0472">Membrane</keyword>
<dbReference type="AlphaFoldDB" id="A0A2T1LSK3"/>
<comment type="similarity">
    <text evidence="2">Belongs to the VKOR family.</text>
</comment>
<keyword evidence="3 10" id="KW-0812">Transmembrane</keyword>
<evidence type="ECO:0000256" key="3">
    <source>
        <dbReference type="ARBA" id="ARBA00022692"/>
    </source>
</evidence>
<evidence type="ECO:0000256" key="5">
    <source>
        <dbReference type="ARBA" id="ARBA00022989"/>
    </source>
</evidence>
<keyword evidence="6" id="KW-0560">Oxidoreductase</keyword>
<dbReference type="SUPFAM" id="SSF52833">
    <property type="entry name" value="Thioredoxin-like"/>
    <property type="match status" value="1"/>
</dbReference>
<feature type="domain" description="Vitamin K epoxide reductase" evidence="11">
    <location>
        <begin position="12"/>
        <end position="115"/>
    </location>
</feature>
<evidence type="ECO:0000256" key="2">
    <source>
        <dbReference type="ARBA" id="ARBA00006214"/>
    </source>
</evidence>
<dbReference type="InterPro" id="IPR038354">
    <property type="entry name" value="VKOR_sf"/>
</dbReference>
<keyword evidence="5 10" id="KW-1133">Transmembrane helix</keyword>
<evidence type="ECO:0000313" key="13">
    <source>
        <dbReference type="Proteomes" id="UP000239001"/>
    </source>
</evidence>
<dbReference type="EMBL" id="PXOH01000035">
    <property type="protein sequence ID" value="PSF32953.1"/>
    <property type="molecule type" value="Genomic_DNA"/>
</dbReference>
<evidence type="ECO:0000259" key="11">
    <source>
        <dbReference type="SMART" id="SM00756"/>
    </source>
</evidence>
<proteinExistence type="inferred from homology"/>
<comment type="caution">
    <text evidence="12">The sequence shown here is derived from an EMBL/GenBank/DDBJ whole genome shotgun (WGS) entry which is preliminary data.</text>
</comment>
<dbReference type="Gene3D" id="3.40.30.10">
    <property type="entry name" value="Glutaredoxin"/>
    <property type="match status" value="1"/>
</dbReference>
<dbReference type="InterPro" id="IPR044698">
    <property type="entry name" value="VKOR/LTO1"/>
</dbReference>
<reference evidence="12 13" key="1">
    <citation type="submission" date="2018-03" db="EMBL/GenBank/DDBJ databases">
        <title>The ancient ancestry and fast evolution of plastids.</title>
        <authorList>
            <person name="Moore K.R."/>
            <person name="Magnabosco C."/>
            <person name="Momper L."/>
            <person name="Gold D.A."/>
            <person name="Bosak T."/>
            <person name="Fournier G.P."/>
        </authorList>
    </citation>
    <scope>NUCLEOTIDE SEQUENCE [LARGE SCALE GENOMIC DNA]</scope>
    <source>
        <strain evidence="12 13">CCALA 016</strain>
    </source>
</reference>
<dbReference type="InterPro" id="IPR012932">
    <property type="entry name" value="VKOR"/>
</dbReference>
<evidence type="ECO:0000313" key="12">
    <source>
        <dbReference type="EMBL" id="PSF32953.1"/>
    </source>
</evidence>